<evidence type="ECO:0000313" key="2">
    <source>
        <dbReference type="EMBL" id="MDC3985919.1"/>
    </source>
</evidence>
<keyword evidence="1" id="KW-0472">Membrane</keyword>
<sequence>MGRKFYFWTIVVPLLVLAWIGWGAYRDITEESNKKARTRQHRDRVVLDELVRLDAAFKAHPPKTLAEATQIVGSNGWCGRFKAFNEFPTATWSFRSDIPEGDTRAWPRGSEYVWGEAVRASVESCDSTAKIRALSVAPPESVRLPGAP</sequence>
<gene>
    <name evidence="2" type="ORF">KEG57_35895</name>
</gene>
<dbReference type="Proteomes" id="UP001151081">
    <property type="component" value="Unassembled WGS sequence"/>
</dbReference>
<keyword evidence="3" id="KW-1185">Reference proteome</keyword>
<organism evidence="2 3">
    <name type="scientific">Polyangium jinanense</name>
    <dbReference type="NCBI Taxonomy" id="2829994"/>
    <lineage>
        <taxon>Bacteria</taxon>
        <taxon>Pseudomonadati</taxon>
        <taxon>Myxococcota</taxon>
        <taxon>Polyangia</taxon>
        <taxon>Polyangiales</taxon>
        <taxon>Polyangiaceae</taxon>
        <taxon>Polyangium</taxon>
    </lineage>
</organism>
<feature type="transmembrane region" description="Helical" evidence="1">
    <location>
        <begin position="6"/>
        <end position="25"/>
    </location>
</feature>
<evidence type="ECO:0000313" key="3">
    <source>
        <dbReference type="Proteomes" id="UP001151081"/>
    </source>
</evidence>
<accession>A0A9X3X8Y0</accession>
<dbReference type="RefSeq" id="WP_272459287.1">
    <property type="nucleotide sequence ID" value="NZ_JAGTJJ010000033.1"/>
</dbReference>
<protein>
    <submittedName>
        <fullName evidence="2">Uncharacterized protein</fullName>
    </submittedName>
</protein>
<keyword evidence="1" id="KW-0812">Transmembrane</keyword>
<name>A0A9X3X8Y0_9BACT</name>
<comment type="caution">
    <text evidence="2">The sequence shown here is derived from an EMBL/GenBank/DDBJ whole genome shotgun (WGS) entry which is preliminary data.</text>
</comment>
<dbReference type="AlphaFoldDB" id="A0A9X3X8Y0"/>
<proteinExistence type="predicted"/>
<evidence type="ECO:0000256" key="1">
    <source>
        <dbReference type="SAM" id="Phobius"/>
    </source>
</evidence>
<dbReference type="EMBL" id="JAGTJJ010000033">
    <property type="protein sequence ID" value="MDC3985919.1"/>
    <property type="molecule type" value="Genomic_DNA"/>
</dbReference>
<keyword evidence="1" id="KW-1133">Transmembrane helix</keyword>
<reference evidence="2 3" key="1">
    <citation type="submission" date="2021-04" db="EMBL/GenBank/DDBJ databases">
        <title>Genome analysis of Polyangium sp.</title>
        <authorList>
            <person name="Li Y."/>
            <person name="Wang J."/>
        </authorList>
    </citation>
    <scope>NUCLEOTIDE SEQUENCE [LARGE SCALE GENOMIC DNA]</scope>
    <source>
        <strain evidence="2 3">SDU14</strain>
    </source>
</reference>